<keyword evidence="2" id="KW-1133">Transmembrane helix</keyword>
<feature type="transmembrane region" description="Helical" evidence="2">
    <location>
        <begin position="51"/>
        <end position="71"/>
    </location>
</feature>
<evidence type="ECO:0000256" key="1">
    <source>
        <dbReference type="SAM" id="MobiDB-lite"/>
    </source>
</evidence>
<feature type="transmembrane region" description="Helical" evidence="2">
    <location>
        <begin position="12"/>
        <end position="39"/>
    </location>
</feature>
<feature type="region of interest" description="Disordered" evidence="1">
    <location>
        <begin position="75"/>
        <end position="103"/>
    </location>
</feature>
<dbReference type="AlphaFoldDB" id="A0A6T9XVR6"/>
<dbReference type="RefSeq" id="WP_179982266.1">
    <property type="nucleotide sequence ID" value="NZ_LR812090.1"/>
</dbReference>
<accession>A0A6T9XVR6</accession>
<protein>
    <submittedName>
        <fullName evidence="3">Uncharacterized protein</fullName>
    </submittedName>
</protein>
<evidence type="ECO:0000313" key="3">
    <source>
        <dbReference type="EMBL" id="CAB9492575.1"/>
    </source>
</evidence>
<dbReference type="EMBL" id="LR812090">
    <property type="protein sequence ID" value="CAB9492575.1"/>
    <property type="molecule type" value="Genomic_DNA"/>
</dbReference>
<keyword evidence="2" id="KW-0472">Membrane</keyword>
<organism evidence="3 4">
    <name type="scientific">Alteromonas macleodii</name>
    <name type="common">Pseudoalteromonas macleodii</name>
    <dbReference type="NCBI Taxonomy" id="28108"/>
    <lineage>
        <taxon>Bacteria</taxon>
        <taxon>Pseudomonadati</taxon>
        <taxon>Pseudomonadota</taxon>
        <taxon>Gammaproteobacteria</taxon>
        <taxon>Alteromonadales</taxon>
        <taxon>Alteromonadaceae</taxon>
        <taxon>Alteromonas/Salinimonas group</taxon>
        <taxon>Alteromonas</taxon>
    </lineage>
</organism>
<evidence type="ECO:0000256" key="2">
    <source>
        <dbReference type="SAM" id="Phobius"/>
    </source>
</evidence>
<dbReference type="Proteomes" id="UP000509458">
    <property type="component" value="Chromosome"/>
</dbReference>
<evidence type="ECO:0000313" key="4">
    <source>
        <dbReference type="Proteomes" id="UP000509458"/>
    </source>
</evidence>
<sequence length="103" mass="10505">MTKIRKSGIALYLALIGFSLSKIIGLFLGAIIGALVAAAIAETNSPSIIEYFVWCGGFALLGIFVGSIANMPHKNPDKSKGDVGSADPKMSAPDDFGGGGGCD</sequence>
<name>A0A6T9XVR6_ALTMA</name>
<proteinExistence type="predicted"/>
<keyword evidence="2" id="KW-0812">Transmembrane</keyword>
<gene>
    <name evidence="3" type="ORF">ALFOR1_20006</name>
</gene>
<reference evidence="3 4" key="1">
    <citation type="submission" date="2020-06" db="EMBL/GenBank/DDBJ databases">
        <authorList>
            <person name="Duchaud E."/>
        </authorList>
    </citation>
    <scope>NUCLEOTIDE SEQUENCE [LARGE SCALE GENOMIC DNA]</scope>
    <source>
        <strain evidence="3">Alteromonas fortis</strain>
    </source>
</reference>